<keyword evidence="4" id="KW-1185">Reference proteome</keyword>
<dbReference type="PANTHER" id="PTHR11953">
    <property type="entry name" value="EXOSOME COMPLEX COMPONENT"/>
    <property type="match status" value="1"/>
</dbReference>
<dbReference type="GO" id="GO:0016075">
    <property type="term" value="P:rRNA catabolic process"/>
    <property type="evidence" value="ECO:0007669"/>
    <property type="project" value="TreeGrafter"/>
</dbReference>
<dbReference type="EMBL" id="KK088414">
    <property type="protein sequence ID" value="EYE97974.1"/>
    <property type="molecule type" value="Genomic_DNA"/>
</dbReference>
<dbReference type="InterPro" id="IPR020568">
    <property type="entry name" value="Ribosomal_Su5_D2-typ_SF"/>
</dbReference>
<dbReference type="SUPFAM" id="SSF55666">
    <property type="entry name" value="Ribonuclease PH domain 2-like"/>
    <property type="match status" value="1"/>
</dbReference>
<dbReference type="InterPro" id="IPR027408">
    <property type="entry name" value="PNPase/RNase_PH_dom_sf"/>
</dbReference>
<dbReference type="RefSeq" id="XP_040641662.1">
    <property type="nucleotide sequence ID" value="XM_040783786.1"/>
</dbReference>
<dbReference type="Proteomes" id="UP000019804">
    <property type="component" value="Unassembled WGS sequence"/>
</dbReference>
<dbReference type="InterPro" id="IPR001247">
    <property type="entry name" value="ExoRNase_PH_dom1"/>
</dbReference>
<dbReference type="GO" id="GO:0005730">
    <property type="term" value="C:nucleolus"/>
    <property type="evidence" value="ECO:0007669"/>
    <property type="project" value="TreeGrafter"/>
</dbReference>
<accession>A0A017SMY2</accession>
<dbReference type="GO" id="GO:0000177">
    <property type="term" value="C:cytoplasmic exosome (RNase complex)"/>
    <property type="evidence" value="ECO:0007669"/>
    <property type="project" value="TreeGrafter"/>
</dbReference>
<dbReference type="PANTHER" id="PTHR11953:SF0">
    <property type="entry name" value="EXOSOME COMPLEX COMPONENT RRP41"/>
    <property type="match status" value="1"/>
</dbReference>
<dbReference type="GO" id="GO:0004519">
    <property type="term" value="F:endonuclease activity"/>
    <property type="evidence" value="ECO:0007669"/>
    <property type="project" value="UniProtKB-KW"/>
</dbReference>
<keyword evidence="3" id="KW-0540">Nuclease</keyword>
<dbReference type="GO" id="GO:0034475">
    <property type="term" value="P:U4 snRNA 3'-end processing"/>
    <property type="evidence" value="ECO:0007669"/>
    <property type="project" value="TreeGrafter"/>
</dbReference>
<dbReference type="Pfam" id="PF01138">
    <property type="entry name" value="RNase_PH"/>
    <property type="match status" value="1"/>
</dbReference>
<dbReference type="GO" id="GO:0003723">
    <property type="term" value="F:RNA binding"/>
    <property type="evidence" value="ECO:0007669"/>
    <property type="project" value="TreeGrafter"/>
</dbReference>
<comment type="similarity">
    <text evidence="1">Belongs to the RNase PH family.</text>
</comment>
<feature type="domain" description="Exoribonuclease phosphorolytic" evidence="2">
    <location>
        <begin position="23"/>
        <end position="159"/>
    </location>
</feature>
<keyword evidence="3" id="KW-0378">Hydrolase</keyword>
<dbReference type="FunFam" id="3.30.230.70:FF:000024">
    <property type="entry name" value="Similar to exosome complex exonuclease RRP41"/>
    <property type="match status" value="1"/>
</dbReference>
<sequence length="269" mass="28361">MPLDTSTTYPLTKLRLDGRRWNELRLLQAQISTNPASSGSSYLCMGNTAIMCSVHGPAEGRRGDGSAGGAAGSAEAIVEVDVNIAGFAGVDRKRRVGGSDRQSSRIATTLRAAFQSHLHTYLYPHSTINIHLSVLSSDGSLLAAAINACTLALVDAGIPMPGLLCGCTAGMSGSASTPRDPNEDSLDPLLDLSLPEEQELPFLTVGTTTAVPVGEIAMDEADPEEEEMKVSMLNMDSKVHCTYIETMLAVGIDGCKQIREVLDGVVKGR</sequence>
<dbReference type="AlphaFoldDB" id="A0A017SMY2"/>
<gene>
    <name evidence="3" type="ORF">EURHEDRAFT_449090</name>
</gene>
<dbReference type="STRING" id="1388766.A0A017SMY2"/>
<dbReference type="GeneID" id="63698910"/>
<reference evidence="4" key="1">
    <citation type="journal article" date="2014" name="Nat. Commun.">
        <title>Genomic adaptations of the halophilic Dead Sea filamentous fungus Eurotium rubrum.</title>
        <authorList>
            <person name="Kis-Papo T."/>
            <person name="Weig A.R."/>
            <person name="Riley R."/>
            <person name="Persoh D."/>
            <person name="Salamov A."/>
            <person name="Sun H."/>
            <person name="Lipzen A."/>
            <person name="Wasser S.P."/>
            <person name="Rambold G."/>
            <person name="Grigoriev I.V."/>
            <person name="Nevo E."/>
        </authorList>
    </citation>
    <scope>NUCLEOTIDE SEQUENCE [LARGE SCALE GENOMIC DNA]</scope>
    <source>
        <strain evidence="4">CBS 135680</strain>
    </source>
</reference>
<dbReference type="SUPFAM" id="SSF54211">
    <property type="entry name" value="Ribosomal protein S5 domain 2-like"/>
    <property type="match status" value="1"/>
</dbReference>
<dbReference type="GO" id="GO:0000176">
    <property type="term" value="C:nuclear exosome (RNase complex)"/>
    <property type="evidence" value="ECO:0007669"/>
    <property type="project" value="TreeGrafter"/>
</dbReference>
<proteinExistence type="inferred from homology"/>
<dbReference type="InterPro" id="IPR036345">
    <property type="entry name" value="ExoRNase_PH_dom2_sf"/>
</dbReference>
<evidence type="ECO:0000256" key="1">
    <source>
        <dbReference type="ARBA" id="ARBA00006678"/>
    </source>
</evidence>
<name>A0A017SMY2_ASPRC</name>
<keyword evidence="3" id="KW-0255">Endonuclease</keyword>
<dbReference type="OrthoDB" id="437922at2759"/>
<dbReference type="InterPro" id="IPR050080">
    <property type="entry name" value="RNase_PH"/>
</dbReference>
<dbReference type="GO" id="GO:0071051">
    <property type="term" value="P:poly(A)-dependent snoRNA 3'-end processing"/>
    <property type="evidence" value="ECO:0007669"/>
    <property type="project" value="TreeGrafter"/>
</dbReference>
<evidence type="ECO:0000259" key="2">
    <source>
        <dbReference type="Pfam" id="PF01138"/>
    </source>
</evidence>
<dbReference type="GO" id="GO:0071028">
    <property type="term" value="P:nuclear mRNA surveillance"/>
    <property type="evidence" value="ECO:0007669"/>
    <property type="project" value="TreeGrafter"/>
</dbReference>
<organism evidence="3 4">
    <name type="scientific">Aspergillus ruber (strain CBS 135680)</name>
    <dbReference type="NCBI Taxonomy" id="1388766"/>
    <lineage>
        <taxon>Eukaryota</taxon>
        <taxon>Fungi</taxon>
        <taxon>Dikarya</taxon>
        <taxon>Ascomycota</taxon>
        <taxon>Pezizomycotina</taxon>
        <taxon>Eurotiomycetes</taxon>
        <taxon>Eurotiomycetidae</taxon>
        <taxon>Eurotiales</taxon>
        <taxon>Aspergillaceae</taxon>
        <taxon>Aspergillus</taxon>
        <taxon>Aspergillus subgen. Aspergillus</taxon>
    </lineage>
</organism>
<evidence type="ECO:0000313" key="4">
    <source>
        <dbReference type="Proteomes" id="UP000019804"/>
    </source>
</evidence>
<dbReference type="Gene3D" id="3.30.230.70">
    <property type="entry name" value="GHMP Kinase, N-terminal domain"/>
    <property type="match status" value="1"/>
</dbReference>
<evidence type="ECO:0000313" key="3">
    <source>
        <dbReference type="EMBL" id="EYE97974.1"/>
    </source>
</evidence>
<dbReference type="HOGENOM" id="CLU_063514_0_1_1"/>
<protein>
    <submittedName>
        <fullName evidence="3">Putative exosome complex endonuclease 1</fullName>
    </submittedName>
</protein>